<dbReference type="AlphaFoldDB" id="A7RRI6"/>
<dbReference type="eggNOG" id="ENOG502SCWQ">
    <property type="taxonomic scope" value="Eukaryota"/>
</dbReference>
<feature type="transmembrane region" description="Helical" evidence="1">
    <location>
        <begin position="97"/>
        <end position="115"/>
    </location>
</feature>
<dbReference type="OrthoDB" id="6019940at2759"/>
<evidence type="ECO:0000256" key="1">
    <source>
        <dbReference type="SAM" id="Phobius"/>
    </source>
</evidence>
<keyword evidence="1" id="KW-1133">Transmembrane helix</keyword>
<feature type="transmembrane region" description="Helical" evidence="1">
    <location>
        <begin position="37"/>
        <end position="59"/>
    </location>
</feature>
<sequence length="194" mass="20855">MTMQGARQYSIAFSDLVLAISAFYSASKLQFASPYSALGFCLVGSAALLGVLRFGVAIPRYHYNVCQWHSFMSQFATIVGIPLITAGMCVHHHHHDYAQICLVGCAAGFIVSIVLPNLQETMAQACSTFAVLGLIYITFVNKNAFALGGGAAYAVSGLLKGQYSVLGIRGINMFHYMLAAGSLLIMYGLLHSRN</sequence>
<dbReference type="OMA" id="VSCHASM"/>
<dbReference type="InParanoid" id="A7RRI6"/>
<keyword evidence="1" id="KW-0472">Membrane</keyword>
<reference evidence="2 3" key="1">
    <citation type="journal article" date="2007" name="Science">
        <title>Sea anemone genome reveals ancestral eumetazoan gene repertoire and genomic organization.</title>
        <authorList>
            <person name="Putnam N.H."/>
            <person name="Srivastava M."/>
            <person name="Hellsten U."/>
            <person name="Dirks B."/>
            <person name="Chapman J."/>
            <person name="Salamov A."/>
            <person name="Terry A."/>
            <person name="Shapiro H."/>
            <person name="Lindquist E."/>
            <person name="Kapitonov V.V."/>
            <person name="Jurka J."/>
            <person name="Genikhovich G."/>
            <person name="Grigoriev I.V."/>
            <person name="Lucas S.M."/>
            <person name="Steele R.E."/>
            <person name="Finnerty J.R."/>
            <person name="Technau U."/>
            <person name="Martindale M.Q."/>
            <person name="Rokhsar D.S."/>
        </authorList>
    </citation>
    <scope>NUCLEOTIDE SEQUENCE [LARGE SCALE GENOMIC DNA]</scope>
    <source>
        <strain evidence="3">CH2 X CH6</strain>
    </source>
</reference>
<name>A7RRI6_NEMVE</name>
<gene>
    <name evidence="2" type="ORF">NEMVEDRAFT_v1g240180</name>
</gene>
<dbReference type="HOGENOM" id="CLU_1403989_0_0_1"/>
<feature type="transmembrane region" description="Helical" evidence="1">
    <location>
        <begin position="6"/>
        <end position="25"/>
    </location>
</feature>
<dbReference type="EMBL" id="DS469531">
    <property type="protein sequence ID" value="EDO45959.1"/>
    <property type="molecule type" value="Genomic_DNA"/>
</dbReference>
<dbReference type="Proteomes" id="UP000001593">
    <property type="component" value="Unassembled WGS sequence"/>
</dbReference>
<keyword evidence="1" id="KW-0812">Transmembrane</keyword>
<feature type="transmembrane region" description="Helical" evidence="1">
    <location>
        <begin position="173"/>
        <end position="190"/>
    </location>
</feature>
<accession>A7RRI6</accession>
<organism evidence="2 3">
    <name type="scientific">Nematostella vectensis</name>
    <name type="common">Starlet sea anemone</name>
    <dbReference type="NCBI Taxonomy" id="45351"/>
    <lineage>
        <taxon>Eukaryota</taxon>
        <taxon>Metazoa</taxon>
        <taxon>Cnidaria</taxon>
        <taxon>Anthozoa</taxon>
        <taxon>Hexacorallia</taxon>
        <taxon>Actiniaria</taxon>
        <taxon>Edwardsiidae</taxon>
        <taxon>Nematostella</taxon>
    </lineage>
</organism>
<feature type="transmembrane region" description="Helical" evidence="1">
    <location>
        <begin position="71"/>
        <end position="90"/>
    </location>
</feature>
<dbReference type="PhylomeDB" id="A7RRI6"/>
<evidence type="ECO:0000313" key="3">
    <source>
        <dbReference type="Proteomes" id="UP000001593"/>
    </source>
</evidence>
<evidence type="ECO:0000313" key="2">
    <source>
        <dbReference type="EMBL" id="EDO45959.1"/>
    </source>
</evidence>
<keyword evidence="3" id="KW-1185">Reference proteome</keyword>
<dbReference type="KEGG" id="nve:5518095"/>
<protein>
    <submittedName>
        <fullName evidence="2">Uncharacterized protein</fullName>
    </submittedName>
</protein>
<proteinExistence type="predicted"/>